<sequence length="421" mass="43262">MGIQLLLAAVRLCSISTDCLTLPGPMSSGTNHHRMTNNVLKLLRFYCTRFPFWISTNLQFIAGQCLRGSNIAPLVLLITVLSGLHPALHSQGNLARLLGLSQAAVDGLALPGNGADGADNGSGSSTKGLDETSLVGRLLELLHGVLALRNHPALGHEPLAGKSKNGVTGDTLEDGAVEGRGDELLLAGLLVLDGGEHVHGTDLGDVLLLAEEPQVLLVTAAGGLELGNDAGSVVGAELLVADTAGPGADGVVGGLKRNGLEAGGVVGANGGGDDVEQGRARRTDAEGLLGTDHRRAQVQRVAPLIRDEVLLEVGELGDELDHGGGLEGGQSDTGGRLVEAGHVLVRAEESDLTALILVSLHALETLESVVEDAGRGVEREVLVGDDLGVEPSRFLVPLDGEHVVCGARSAIAIYHKASQVV</sequence>
<gene>
    <name evidence="2" type="ORF">CCHR01_08850</name>
</gene>
<name>A0AAD9EL21_9PEZI</name>
<evidence type="ECO:0000313" key="2">
    <source>
        <dbReference type="EMBL" id="KAK1848521.1"/>
    </source>
</evidence>
<dbReference type="AlphaFoldDB" id="A0AAD9EL21"/>
<proteinExistence type="predicted"/>
<feature type="chain" id="PRO_5042222683" description="Secreted protein" evidence="1">
    <location>
        <begin position="22"/>
        <end position="421"/>
    </location>
</feature>
<keyword evidence="3" id="KW-1185">Reference proteome</keyword>
<keyword evidence="1" id="KW-0732">Signal</keyword>
<reference evidence="2" key="1">
    <citation type="submission" date="2023-01" db="EMBL/GenBank/DDBJ databases">
        <title>Colletotrichum chrysophilum M932 genome sequence.</title>
        <authorList>
            <person name="Baroncelli R."/>
        </authorList>
    </citation>
    <scope>NUCLEOTIDE SEQUENCE</scope>
    <source>
        <strain evidence="2">M932</strain>
    </source>
</reference>
<evidence type="ECO:0000256" key="1">
    <source>
        <dbReference type="SAM" id="SignalP"/>
    </source>
</evidence>
<evidence type="ECO:0008006" key="4">
    <source>
        <dbReference type="Google" id="ProtNLM"/>
    </source>
</evidence>
<accession>A0AAD9EL21</accession>
<evidence type="ECO:0000313" key="3">
    <source>
        <dbReference type="Proteomes" id="UP001243330"/>
    </source>
</evidence>
<organism evidence="2 3">
    <name type="scientific">Colletotrichum chrysophilum</name>
    <dbReference type="NCBI Taxonomy" id="1836956"/>
    <lineage>
        <taxon>Eukaryota</taxon>
        <taxon>Fungi</taxon>
        <taxon>Dikarya</taxon>
        <taxon>Ascomycota</taxon>
        <taxon>Pezizomycotina</taxon>
        <taxon>Sordariomycetes</taxon>
        <taxon>Hypocreomycetidae</taxon>
        <taxon>Glomerellales</taxon>
        <taxon>Glomerellaceae</taxon>
        <taxon>Colletotrichum</taxon>
        <taxon>Colletotrichum gloeosporioides species complex</taxon>
    </lineage>
</organism>
<protein>
    <recommendedName>
        <fullName evidence="4">Secreted protein</fullName>
    </recommendedName>
</protein>
<dbReference type="Proteomes" id="UP001243330">
    <property type="component" value="Unassembled WGS sequence"/>
</dbReference>
<dbReference type="EMBL" id="JAQOWY010000169">
    <property type="protein sequence ID" value="KAK1848521.1"/>
    <property type="molecule type" value="Genomic_DNA"/>
</dbReference>
<comment type="caution">
    <text evidence="2">The sequence shown here is derived from an EMBL/GenBank/DDBJ whole genome shotgun (WGS) entry which is preliminary data.</text>
</comment>
<feature type="signal peptide" evidence="1">
    <location>
        <begin position="1"/>
        <end position="21"/>
    </location>
</feature>